<dbReference type="InterPro" id="IPR050695">
    <property type="entry name" value="N-acetylmuramoyl_amidase_3"/>
</dbReference>
<proteinExistence type="predicted"/>
<dbReference type="STRING" id="1533.SAMN05443638_10397"/>
<evidence type="ECO:0000313" key="5">
    <source>
        <dbReference type="Proteomes" id="UP000184035"/>
    </source>
</evidence>
<keyword evidence="2" id="KW-0812">Transmembrane</keyword>
<dbReference type="GO" id="GO:0009253">
    <property type="term" value="P:peptidoglycan catabolic process"/>
    <property type="evidence" value="ECO:0007669"/>
    <property type="project" value="InterPro"/>
</dbReference>
<dbReference type="NCBIfam" id="TIGR02883">
    <property type="entry name" value="spore_cwlD"/>
    <property type="match status" value="1"/>
</dbReference>
<keyword evidence="5" id="KW-1185">Reference proteome</keyword>
<name>A0A1M4TSD5_9CLOT</name>
<feature type="domain" description="MurNAc-LAA" evidence="3">
    <location>
        <begin position="114"/>
        <end position="221"/>
    </location>
</feature>
<reference evidence="4 5" key="1">
    <citation type="submission" date="2016-11" db="EMBL/GenBank/DDBJ databases">
        <authorList>
            <person name="Jaros S."/>
            <person name="Januszkiewicz K."/>
            <person name="Wedrychowicz H."/>
        </authorList>
    </citation>
    <scope>NUCLEOTIDE SEQUENCE [LARGE SCALE GENOMIC DNA]</scope>
    <source>
        <strain evidence="4 5">DSM 2631</strain>
    </source>
</reference>
<dbReference type="Pfam" id="PF01520">
    <property type="entry name" value="Amidase_3"/>
    <property type="match status" value="1"/>
</dbReference>
<dbReference type="RefSeq" id="WP_072892730.1">
    <property type="nucleotide sequence ID" value="NZ_FQVM01000003.1"/>
</dbReference>
<evidence type="ECO:0000313" key="4">
    <source>
        <dbReference type="EMBL" id="SHE47353.1"/>
    </source>
</evidence>
<keyword evidence="2" id="KW-0472">Membrane</keyword>
<protein>
    <submittedName>
        <fullName evidence="4">N-acetylmuramoyl-L-alanine amidase</fullName>
    </submittedName>
</protein>
<keyword evidence="2" id="KW-1133">Transmembrane helix</keyword>
<dbReference type="CDD" id="cd02696">
    <property type="entry name" value="MurNAc-LAA"/>
    <property type="match status" value="1"/>
</dbReference>
<sequence>MKKTNILKFIFLFMFIISSSFIKVYGIEENNDSKIILIDPGHGGFDGGAVSKRGTIEKDINLSISKKINDRLKENGYKVYMTREEDISLHEKGKSLKEKKVEDLKKRCSLKIETNCDLFISIHQNMFTDSRFFGAQVWYSDYKDSEVFANIMQKHLKDEVDNNNKRLPKAAKDSYRILRDKYEKPCIILECGFLSNPKEEEKLKDEEYQNKIAEAVVNSINEYFNRN</sequence>
<dbReference type="PANTHER" id="PTHR30404">
    <property type="entry name" value="N-ACETYLMURAMOYL-L-ALANINE AMIDASE"/>
    <property type="match status" value="1"/>
</dbReference>
<accession>A0A1M4TSD5</accession>
<dbReference type="GO" id="GO:0030288">
    <property type="term" value="C:outer membrane-bounded periplasmic space"/>
    <property type="evidence" value="ECO:0007669"/>
    <property type="project" value="TreeGrafter"/>
</dbReference>
<evidence type="ECO:0000256" key="2">
    <source>
        <dbReference type="SAM" id="Phobius"/>
    </source>
</evidence>
<dbReference type="SUPFAM" id="SSF53187">
    <property type="entry name" value="Zn-dependent exopeptidases"/>
    <property type="match status" value="1"/>
</dbReference>
<dbReference type="OrthoDB" id="9806267at2"/>
<dbReference type="SMART" id="SM00646">
    <property type="entry name" value="Ami_3"/>
    <property type="match status" value="1"/>
</dbReference>
<feature type="transmembrane region" description="Helical" evidence="2">
    <location>
        <begin position="6"/>
        <end position="26"/>
    </location>
</feature>
<evidence type="ECO:0000256" key="1">
    <source>
        <dbReference type="ARBA" id="ARBA00022801"/>
    </source>
</evidence>
<dbReference type="EMBL" id="FQVM01000003">
    <property type="protein sequence ID" value="SHE47353.1"/>
    <property type="molecule type" value="Genomic_DNA"/>
</dbReference>
<dbReference type="Gene3D" id="3.40.630.40">
    <property type="entry name" value="Zn-dependent exopeptidases"/>
    <property type="match status" value="1"/>
</dbReference>
<dbReference type="PANTHER" id="PTHR30404:SF0">
    <property type="entry name" value="N-ACETYLMURAMOYL-L-ALANINE AMIDASE AMIC"/>
    <property type="match status" value="1"/>
</dbReference>
<organism evidence="4 5">
    <name type="scientific">Clostridium fallax</name>
    <dbReference type="NCBI Taxonomy" id="1533"/>
    <lineage>
        <taxon>Bacteria</taxon>
        <taxon>Bacillati</taxon>
        <taxon>Bacillota</taxon>
        <taxon>Clostridia</taxon>
        <taxon>Eubacteriales</taxon>
        <taxon>Clostridiaceae</taxon>
        <taxon>Clostridium</taxon>
    </lineage>
</organism>
<gene>
    <name evidence="4" type="ORF">SAMN05443638_10397</name>
</gene>
<dbReference type="InterPro" id="IPR002508">
    <property type="entry name" value="MurNAc-LAA_cat"/>
</dbReference>
<dbReference type="InterPro" id="IPR014234">
    <property type="entry name" value="Spore_CwlD"/>
</dbReference>
<evidence type="ECO:0000259" key="3">
    <source>
        <dbReference type="SMART" id="SM00646"/>
    </source>
</evidence>
<dbReference type="AlphaFoldDB" id="A0A1M4TSD5"/>
<dbReference type="GO" id="GO:0008745">
    <property type="term" value="F:N-acetylmuramoyl-L-alanine amidase activity"/>
    <property type="evidence" value="ECO:0007669"/>
    <property type="project" value="InterPro"/>
</dbReference>
<keyword evidence="1" id="KW-0378">Hydrolase</keyword>
<dbReference type="Proteomes" id="UP000184035">
    <property type="component" value="Unassembled WGS sequence"/>
</dbReference>